<dbReference type="RefSeq" id="WP_192749050.1">
    <property type="nucleotide sequence ID" value="NZ_BAABJL010000126.1"/>
</dbReference>
<dbReference type="EMBL" id="JADBEM010000001">
    <property type="protein sequence ID" value="MBE1604530.1"/>
    <property type="molecule type" value="Genomic_DNA"/>
</dbReference>
<name>A0A927RA11_9ACTN</name>
<evidence type="ECO:0000313" key="2">
    <source>
        <dbReference type="EMBL" id="MBE1604530.1"/>
    </source>
</evidence>
<comment type="caution">
    <text evidence="2">The sequence shown here is derived from an EMBL/GenBank/DDBJ whole genome shotgun (WGS) entry which is preliminary data.</text>
</comment>
<gene>
    <name evidence="2" type="ORF">HEB94_001378</name>
</gene>
<proteinExistence type="predicted"/>
<keyword evidence="1" id="KW-0812">Transmembrane</keyword>
<sequence length="165" mass="17303">MGNGPKIVVVVLVVLVGTFVAGVLLHQRGNDTATAGTGGASDRLTTVYERWFGDVAGVDRKDLRADCFAPDTGDDGDNADRLVVQGACTLWVEPSQTRLRLVRLHTVDAGDGLTVSSRAPESDFVIEDEIGDDKDVRVAVDGEGTGIGLVCGFARTCVLTLTGEA</sequence>
<dbReference type="AlphaFoldDB" id="A0A927RA11"/>
<evidence type="ECO:0000313" key="3">
    <source>
        <dbReference type="Proteomes" id="UP000638648"/>
    </source>
</evidence>
<evidence type="ECO:0000256" key="1">
    <source>
        <dbReference type="SAM" id="Phobius"/>
    </source>
</evidence>
<accession>A0A927RA11</accession>
<organism evidence="2 3">
    <name type="scientific">Actinopolymorpha pittospori</name>
    <dbReference type="NCBI Taxonomy" id="648752"/>
    <lineage>
        <taxon>Bacteria</taxon>
        <taxon>Bacillati</taxon>
        <taxon>Actinomycetota</taxon>
        <taxon>Actinomycetes</taxon>
        <taxon>Propionibacteriales</taxon>
        <taxon>Actinopolymorphaceae</taxon>
        <taxon>Actinopolymorpha</taxon>
    </lineage>
</organism>
<feature type="transmembrane region" description="Helical" evidence="1">
    <location>
        <begin position="7"/>
        <end position="25"/>
    </location>
</feature>
<protein>
    <submittedName>
        <fullName evidence="2">Uncharacterized protein</fullName>
    </submittedName>
</protein>
<reference evidence="2" key="1">
    <citation type="submission" date="2020-10" db="EMBL/GenBank/DDBJ databases">
        <title>Sequencing the genomes of 1000 actinobacteria strains.</title>
        <authorList>
            <person name="Klenk H.-P."/>
        </authorList>
    </citation>
    <scope>NUCLEOTIDE SEQUENCE</scope>
    <source>
        <strain evidence="2">DSM 45354</strain>
    </source>
</reference>
<keyword evidence="1" id="KW-1133">Transmembrane helix</keyword>
<keyword evidence="1" id="KW-0472">Membrane</keyword>
<dbReference type="Proteomes" id="UP000638648">
    <property type="component" value="Unassembled WGS sequence"/>
</dbReference>
<keyword evidence="3" id="KW-1185">Reference proteome</keyword>